<gene>
    <name evidence="1" type="ORF">Dace_2324</name>
</gene>
<dbReference type="OrthoDB" id="5511480at2"/>
<organism evidence="1 2">
    <name type="scientific">Desulfuromonas acetoxidans (strain DSM 684 / 11070)</name>
    <dbReference type="NCBI Taxonomy" id="281689"/>
    <lineage>
        <taxon>Bacteria</taxon>
        <taxon>Pseudomonadati</taxon>
        <taxon>Thermodesulfobacteriota</taxon>
        <taxon>Desulfuromonadia</taxon>
        <taxon>Desulfuromonadales</taxon>
        <taxon>Desulfuromonadaceae</taxon>
        <taxon>Desulfuromonas</taxon>
    </lineage>
</organism>
<name>Q1K0B7_DESA6</name>
<reference evidence="1" key="2">
    <citation type="submission" date="2006-05" db="EMBL/GenBank/DDBJ databases">
        <title>Sequencing of the draft genome and assembly of Desulfuromonas acetoxidans DSM 684.</title>
        <authorList>
            <consortium name="US DOE Joint Genome Institute (JGI-PGF)"/>
            <person name="Copeland A."/>
            <person name="Lucas S."/>
            <person name="Lapidus A."/>
            <person name="Barry K."/>
            <person name="Detter J.C."/>
            <person name="Glavina del Rio T."/>
            <person name="Hammon N."/>
            <person name="Israni S."/>
            <person name="Dalin E."/>
            <person name="Tice H."/>
            <person name="Bruce D."/>
            <person name="Pitluck S."/>
            <person name="Richardson P."/>
        </authorList>
    </citation>
    <scope>NUCLEOTIDE SEQUENCE [LARGE SCALE GENOMIC DNA]</scope>
    <source>
        <strain evidence="1">DSM 684</strain>
    </source>
</reference>
<sequence>MYIVAIHHVQGSGEELARSLACVLGITPYEARPRVTTPGGGPAIVTSFAATDQAHDCAIKLQAGGFTPVLIDSEQMETDRSRLLVRQVQFTPEALHVVTQAEQQISLPYGEINLLLRGAGIISTIELETTTKKKFALGRAVATGGLMMRKKVKTVTATANQDREPFCHLYTTGQPPLVLRQADLDYSTLGENRQISRDANFTWICTELRHRCTNALWDDRLQTRPGLAQVLGPSFDPERHLDLAITLIAQSLLQPSG</sequence>
<dbReference type="AlphaFoldDB" id="Q1K0B7"/>
<accession>Q1K0B7</accession>
<dbReference type="EMBL" id="AAEW02000007">
    <property type="protein sequence ID" value="EAT16024.1"/>
    <property type="molecule type" value="Genomic_DNA"/>
</dbReference>
<evidence type="ECO:0000313" key="2">
    <source>
        <dbReference type="Proteomes" id="UP000005695"/>
    </source>
</evidence>
<keyword evidence="2" id="KW-1185">Reference proteome</keyword>
<comment type="caution">
    <text evidence="1">The sequence shown here is derived from an EMBL/GenBank/DDBJ whole genome shotgun (WGS) entry which is preliminary data.</text>
</comment>
<evidence type="ECO:0000313" key="1">
    <source>
        <dbReference type="EMBL" id="EAT16024.1"/>
    </source>
</evidence>
<reference evidence="1" key="1">
    <citation type="submission" date="2006-05" db="EMBL/GenBank/DDBJ databases">
        <title>Annotation of the draft genome assembly of Desulfuromonas acetoxidans DSM 684.</title>
        <authorList>
            <consortium name="US DOE Joint Genome Institute (JGI-ORNL)"/>
            <person name="Larimer F."/>
            <person name="Land M."/>
            <person name="Hauser L."/>
        </authorList>
    </citation>
    <scope>NUCLEOTIDE SEQUENCE [LARGE SCALE GENOMIC DNA]</scope>
    <source>
        <strain evidence="1">DSM 684</strain>
    </source>
</reference>
<dbReference type="RefSeq" id="WP_005999906.1">
    <property type="nucleotide sequence ID" value="NZ_AAEW02000007.1"/>
</dbReference>
<dbReference type="Proteomes" id="UP000005695">
    <property type="component" value="Unassembled WGS sequence"/>
</dbReference>
<protein>
    <submittedName>
        <fullName evidence="1">Uncharacterized protein</fullName>
    </submittedName>
</protein>
<proteinExistence type="predicted"/>